<feature type="region of interest" description="Disordered" evidence="1">
    <location>
        <begin position="453"/>
        <end position="475"/>
    </location>
</feature>
<feature type="compositionally biased region" description="Low complexity" evidence="1">
    <location>
        <begin position="556"/>
        <end position="582"/>
    </location>
</feature>
<evidence type="ECO:0000256" key="1">
    <source>
        <dbReference type="SAM" id="MobiDB-lite"/>
    </source>
</evidence>
<evidence type="ECO:0000313" key="3">
    <source>
        <dbReference type="Proteomes" id="UP000232323"/>
    </source>
</evidence>
<name>A0A250X6K3_9CHLO</name>
<dbReference type="EMBL" id="BEGY01000034">
    <property type="protein sequence ID" value="GAX78697.1"/>
    <property type="molecule type" value="Genomic_DNA"/>
</dbReference>
<keyword evidence="3" id="KW-1185">Reference proteome</keyword>
<feature type="region of interest" description="Disordered" evidence="1">
    <location>
        <begin position="240"/>
        <end position="266"/>
    </location>
</feature>
<feature type="compositionally biased region" description="Polar residues" evidence="1">
    <location>
        <begin position="587"/>
        <end position="618"/>
    </location>
</feature>
<dbReference type="AlphaFoldDB" id="A0A250X6K3"/>
<sequence>MGANTSCRGVHCCDEQPVLQNVNLSRKIERLKKTATVTVIDEQTWQNLRDTWVVKIVSPSRLSSPNHKFFELEGFLCISRATGGSLTHAKILTSGSDIEACVMAVLKTHQTSPSMMNKSLLLMQFLKHRSSSSCHNSREEKDSNPTSTEQVSHPTAAPPGLSAVSTLAGLLHQFSDVVCGTLLQALGVSWQQGVSLDLPLLSDSHKRCLRVSTLYVRERDGHLHPAAIFEYINADAAGDSASAGEASSRKGAKSDKQSSVPTVKKQVSLSVPSATSMRTLSVSNNKMIADMSVRAASFHSSASAMIKAPVPFDNDFNEEEASLERGLSILSHVPLIMTLLDLEGGALYQNDLSLKYWGDLLHPAIHAGTSSSFSKAEGILLTSQEILGLLLSEQSDLVPELLVVVGAGLPWKKVIQVPPTCNFDNDDHHNGREDKVQLNNAGSGDVKMSQLVVQSSHDADDQGDGTPTIKPDPSSDVIDQKLMLGALHEIKLGCVGENTLLDAAAHGVISMVVGAEANHLHESFEAQSSVSPFEGAVPWDATEGVLGGAGIDNTASRTTSSTRRGIPESPGDSSSSGRPSRSAGTPKGTSRVQSPIPATTCSSTTLHTSASSMLRPSVSSLTPAAAKKAIWEDMPVPPSRKLQSIMATQESKRSHSSTFNSSRQYSAPLLNDLSPVEPVESSSPQHGGASSLPTQLSGFTATHLGPPRPLTILPGQIIPEEGDIELASQQVESGGCVLTALITVTSSASEGKVEYKSITSSSTDHTLDTTSAASAAAVPITHWILRVLLALLQYRSHT</sequence>
<feature type="region of interest" description="Disordered" evidence="1">
    <location>
        <begin position="131"/>
        <end position="158"/>
    </location>
</feature>
<feature type="compositionally biased region" description="Low complexity" evidence="1">
    <location>
        <begin position="674"/>
        <end position="684"/>
    </location>
</feature>
<feature type="region of interest" description="Disordered" evidence="1">
    <location>
        <begin position="544"/>
        <end position="618"/>
    </location>
</feature>
<feature type="compositionally biased region" description="Polar residues" evidence="1">
    <location>
        <begin position="691"/>
        <end position="700"/>
    </location>
</feature>
<feature type="region of interest" description="Disordered" evidence="1">
    <location>
        <begin position="673"/>
        <end position="700"/>
    </location>
</feature>
<accession>A0A250X6K3</accession>
<gene>
    <name evidence="2" type="ORF">CEUSTIGMA_g6135.t1</name>
</gene>
<proteinExistence type="predicted"/>
<evidence type="ECO:0000313" key="2">
    <source>
        <dbReference type="EMBL" id="GAX78697.1"/>
    </source>
</evidence>
<protein>
    <submittedName>
        <fullName evidence="2">Uncharacterized protein</fullName>
    </submittedName>
</protein>
<feature type="compositionally biased region" description="Polar residues" evidence="1">
    <location>
        <begin position="144"/>
        <end position="153"/>
    </location>
</feature>
<dbReference type="Proteomes" id="UP000232323">
    <property type="component" value="Unassembled WGS sequence"/>
</dbReference>
<comment type="caution">
    <text evidence="2">The sequence shown here is derived from an EMBL/GenBank/DDBJ whole genome shotgun (WGS) entry which is preliminary data.</text>
</comment>
<organism evidence="2 3">
    <name type="scientific">Chlamydomonas eustigma</name>
    <dbReference type="NCBI Taxonomy" id="1157962"/>
    <lineage>
        <taxon>Eukaryota</taxon>
        <taxon>Viridiplantae</taxon>
        <taxon>Chlorophyta</taxon>
        <taxon>core chlorophytes</taxon>
        <taxon>Chlorophyceae</taxon>
        <taxon>CS clade</taxon>
        <taxon>Chlamydomonadales</taxon>
        <taxon>Chlamydomonadaceae</taxon>
        <taxon>Chlamydomonas</taxon>
    </lineage>
</organism>
<feature type="compositionally biased region" description="Polar residues" evidence="1">
    <location>
        <begin position="257"/>
        <end position="266"/>
    </location>
</feature>
<reference evidence="2 3" key="1">
    <citation type="submission" date="2017-08" db="EMBL/GenBank/DDBJ databases">
        <title>Acidophilic green algal genome provides insights into adaptation to an acidic environment.</title>
        <authorList>
            <person name="Hirooka S."/>
            <person name="Hirose Y."/>
            <person name="Kanesaki Y."/>
            <person name="Higuchi S."/>
            <person name="Fujiwara T."/>
            <person name="Onuma R."/>
            <person name="Era A."/>
            <person name="Ohbayashi R."/>
            <person name="Uzuka A."/>
            <person name="Nozaki H."/>
            <person name="Yoshikawa H."/>
            <person name="Miyagishima S.Y."/>
        </authorList>
    </citation>
    <scope>NUCLEOTIDE SEQUENCE [LARGE SCALE GENOMIC DNA]</scope>
    <source>
        <strain evidence="2 3">NIES-2499</strain>
    </source>
</reference>